<feature type="compositionally biased region" description="Polar residues" evidence="3">
    <location>
        <begin position="1115"/>
        <end position="1125"/>
    </location>
</feature>
<feature type="compositionally biased region" description="Polar residues" evidence="3">
    <location>
        <begin position="15"/>
        <end position="33"/>
    </location>
</feature>
<dbReference type="Pfam" id="PF23742">
    <property type="entry name" value="VBS_C3G9"/>
    <property type="match status" value="1"/>
</dbReference>
<dbReference type="RefSeq" id="XP_017991984.1">
    <property type="nucleotide sequence ID" value="XM_018138684.1"/>
</dbReference>
<dbReference type="InterPro" id="IPR056439">
    <property type="entry name" value="VBS_C3G9"/>
</dbReference>
<evidence type="ECO:0000256" key="2">
    <source>
        <dbReference type="SAM" id="Coils"/>
    </source>
</evidence>
<proteinExistence type="predicted"/>
<feature type="region of interest" description="Disordered" evidence="3">
    <location>
        <begin position="390"/>
        <end position="437"/>
    </location>
</feature>
<dbReference type="GeneID" id="28730560"/>
<dbReference type="GO" id="GO:0005826">
    <property type="term" value="C:actomyosin contractile ring"/>
    <property type="evidence" value="ECO:0007669"/>
    <property type="project" value="TreeGrafter"/>
</dbReference>
<feature type="domain" description="GIT Spa2 homology (SHD)" evidence="4">
    <location>
        <begin position="523"/>
        <end position="553"/>
    </location>
</feature>
<dbReference type="Pfam" id="PF08518">
    <property type="entry name" value="GIT_SHD"/>
    <property type="match status" value="2"/>
</dbReference>
<feature type="compositionally biased region" description="Polar residues" evidence="3">
    <location>
        <begin position="79"/>
        <end position="92"/>
    </location>
</feature>
<feature type="coiled-coil region" evidence="2">
    <location>
        <begin position="757"/>
        <end position="861"/>
    </location>
</feature>
<keyword evidence="1" id="KW-0677">Repeat</keyword>
<feature type="domain" description="GIT Spa2 homology (SHD)" evidence="4">
    <location>
        <begin position="474"/>
        <end position="504"/>
    </location>
</feature>
<feature type="region of interest" description="Disordered" evidence="3">
    <location>
        <begin position="506"/>
        <end position="526"/>
    </location>
</feature>
<dbReference type="InterPro" id="IPR013724">
    <property type="entry name" value="GIT_SHD"/>
</dbReference>
<feature type="compositionally biased region" description="Low complexity" evidence="3">
    <location>
        <begin position="704"/>
        <end position="720"/>
    </location>
</feature>
<dbReference type="SUPFAM" id="SSF57997">
    <property type="entry name" value="Tropomyosin"/>
    <property type="match status" value="1"/>
</dbReference>
<feature type="compositionally biased region" description="Low complexity" evidence="3">
    <location>
        <begin position="1259"/>
        <end position="1282"/>
    </location>
</feature>
<feature type="compositionally biased region" description="Polar residues" evidence="3">
    <location>
        <begin position="1166"/>
        <end position="1181"/>
    </location>
</feature>
<gene>
    <name evidence="5" type="ORF">Malapachy_4233</name>
</gene>
<dbReference type="InterPro" id="IPR022018">
    <property type="entry name" value="GIT1_C"/>
</dbReference>
<keyword evidence="6" id="KW-1185">Reference proteome</keyword>
<feature type="compositionally biased region" description="Polar residues" evidence="3">
    <location>
        <begin position="102"/>
        <end position="119"/>
    </location>
</feature>
<feature type="region of interest" description="Disordered" evidence="3">
    <location>
        <begin position="1107"/>
        <end position="1318"/>
    </location>
</feature>
<dbReference type="Pfam" id="PF12205">
    <property type="entry name" value="GIT1_C"/>
    <property type="match status" value="1"/>
</dbReference>
<feature type="compositionally biased region" description="Gly residues" evidence="3">
    <location>
        <begin position="135"/>
        <end position="144"/>
    </location>
</feature>
<feature type="region of interest" description="Disordered" evidence="3">
    <location>
        <begin position="1"/>
        <end position="173"/>
    </location>
</feature>
<reference evidence="5 6" key="1">
    <citation type="submission" date="2015-07" db="EMBL/GenBank/DDBJ databases">
        <title>Draft Genome Sequence of Malassezia furfur CBS1878 and Malassezia pachydermatis CBS1879.</title>
        <authorList>
            <person name="Triana S."/>
            <person name="Ohm R."/>
            <person name="Gonzalez A."/>
            <person name="DeCock H."/>
            <person name="Restrepo S."/>
            <person name="Celis A."/>
        </authorList>
    </citation>
    <scope>NUCLEOTIDE SEQUENCE [LARGE SCALE GENOMIC DNA]</scope>
    <source>
        <strain evidence="5 6">CBS 1879</strain>
    </source>
</reference>
<dbReference type="PANTHER" id="PTHR21601">
    <property type="entry name" value="SPA2 PROTEIN"/>
    <property type="match status" value="1"/>
</dbReference>
<dbReference type="GO" id="GO:1902716">
    <property type="term" value="C:cell cortex of growing cell tip"/>
    <property type="evidence" value="ECO:0007669"/>
    <property type="project" value="TreeGrafter"/>
</dbReference>
<dbReference type="PANTHER" id="PTHR21601:SF0">
    <property type="entry name" value="PROTEIN SPA2-RELATED"/>
    <property type="match status" value="1"/>
</dbReference>
<feature type="compositionally biased region" description="Polar residues" evidence="3">
    <location>
        <begin position="1290"/>
        <end position="1312"/>
    </location>
</feature>
<feature type="compositionally biased region" description="Polar residues" evidence="3">
    <location>
        <begin position="397"/>
        <end position="432"/>
    </location>
</feature>
<dbReference type="VEuPathDB" id="FungiDB:Malapachy_4233"/>
<feature type="compositionally biased region" description="Polar residues" evidence="3">
    <location>
        <begin position="1224"/>
        <end position="1249"/>
    </location>
</feature>
<feature type="compositionally biased region" description="Basic and acidic residues" evidence="3">
    <location>
        <begin position="1210"/>
        <end position="1221"/>
    </location>
</feature>
<protein>
    <recommendedName>
        <fullName evidence="4">GIT Spa2 homology (SHD) domain-containing protein</fullName>
    </recommendedName>
</protein>
<evidence type="ECO:0000259" key="4">
    <source>
        <dbReference type="SMART" id="SM00555"/>
    </source>
</evidence>
<keyword evidence="2" id="KW-0175">Coiled coil</keyword>
<evidence type="ECO:0000313" key="5">
    <source>
        <dbReference type="EMBL" id="KOS14352.1"/>
    </source>
</evidence>
<dbReference type="InterPro" id="IPR039892">
    <property type="entry name" value="Spa2/Sph1"/>
</dbReference>
<evidence type="ECO:0000256" key="3">
    <source>
        <dbReference type="SAM" id="MobiDB-lite"/>
    </source>
</evidence>
<name>A0A0M9VPF9_9BASI</name>
<sequence length="1457" mass="155416">MAQQAQRMGTRFLHQLTSLGGNNSHDNSAVQSHSGGGGSGSNSSPVKNQLASLFKGQQYQSPTSQSSQPAETPPVPSYQHGQTHIGDTSAGSTHYGEALGGTSPNPMHSSQPLQRTVTSMDEPRSDESNSKMGRFGFGKLGQFGKGTVQQTTQAGAGAGRLGKQGVQGVGHMGQQGIQGVGHGVEQVGHLGQNGLHTVGQGVTHVGHYGQEGIQGVGQFGQQTVQGVGHGATQAGQFGQQGAATIGHLGQEGVHPDMMHQQGVQAGQGQGGMYDAHQDNPLPQLPNGYEGQANPAAMDQTSPYSRDGMYTSQISTEPGSTSPYGGEGPSSEYPQQATYHSPELVTTGAAGFQQDTQSAYDAGAQAMTTPYSGTQSLPSNDTSLMPVPVSVPAPGAMESSQTLAVPGTSQGASDASLSPNRQRTQWSGTSPNSGHKRLDPEEIATMSRSYYSELLQFFRTQPTRTSLLTTSRSNAREKLTRLNKQQFAELSTDVHDELQRRQDLSQTSPYLPVRDDFHPKRNQARQKLSTLPKSRFRDLASDVFFELERRYPELPQELRHESLEELMGPRDVRASQVSTEAPSSAPSSAPPPPMPGMASQTRVDTMPVATHGMSGTAPPITDTSVLSSPVLTDRTMVTPLTSTTTTTTATTTVDPPPTTGEPMSPIAEVVSVTTGRSTPAAPAAPAEAQQHLSDDMAEAQQQMMEAPPATETRPRAATPREAATEEGAEEAAPKDNIDAPTPAPRDSTTLEPLNSAQFKAFQDQVMALQTRVQELEAQEHKLQRSIDMAEQQVQDMEQRNLSLETRLAQTERERDHHVATSHDWKSKSEQHKAELEDQHAQLLQHRADLDALRTQYNDLQLSQATRAAPAAAQPDPDIEARWKADLDAMQQQTLEQEQMVQDLRKEVGSLLEELRRLSARNDAMTADKESDVAIIRDLHQQMSTYKRRYESTKTELRMVQSTSQLWAQPNVEEWKYVSERGAIADTNLQSFQGAVDELLTAARSATSSNVLIAMKTVVLATTLITDDVAKYELQPDNELTSLTPQQREDVQSLKFSVSEALSNLMNACRNHASSQGLAPVSLVDAAATHVALAIVELIKLLKLRRVPKPAEDDGSFDTNAELSQPSGLKPLHMLGAASPSSSFLRQGPTQRRASSAAQSPALRSLSYSHSNLDTRTMKSPTTAAALGSPSPLAKSTSTHKLNGAATAAKSGDSEAPPKRDLPRVPSTSKLATEGTQEAPDTQPTRTTTLATEPKDATAQPAALGASTTSTSTSTSPAIAATSPVLPAPGTDVSSGKSPVMTTTSSVPAGSSATPVAANEEAAQEDWAELRNYIEVQTEAIVHSIQSLLSALREGAQSVQLNENLTQITTIVSSIVAITRDNLPQASSSSSHSSSMAEEAEAILAELTENCDRLSDMQSNATYDRTAKSVMASASYGVAKGLKALNELLNASGAETPMM</sequence>
<organism evidence="5 6">
    <name type="scientific">Malassezia pachydermatis</name>
    <dbReference type="NCBI Taxonomy" id="77020"/>
    <lineage>
        <taxon>Eukaryota</taxon>
        <taxon>Fungi</taxon>
        <taxon>Dikarya</taxon>
        <taxon>Basidiomycota</taxon>
        <taxon>Ustilaginomycotina</taxon>
        <taxon>Malasseziomycetes</taxon>
        <taxon>Malasseziales</taxon>
        <taxon>Malasseziaceae</taxon>
        <taxon>Malassezia</taxon>
    </lineage>
</organism>
<feature type="compositionally biased region" description="Low complexity" evidence="3">
    <location>
        <begin position="57"/>
        <end position="70"/>
    </location>
</feature>
<dbReference type="SMART" id="SM00555">
    <property type="entry name" value="GIT"/>
    <property type="match status" value="2"/>
</dbReference>
<feature type="compositionally biased region" description="Low complexity" evidence="3">
    <location>
        <begin position="634"/>
        <end position="652"/>
    </location>
</feature>
<evidence type="ECO:0000313" key="6">
    <source>
        <dbReference type="Proteomes" id="UP000037751"/>
    </source>
</evidence>
<feature type="region of interest" description="Disordered" evidence="3">
    <location>
        <begin position="262"/>
        <end position="335"/>
    </location>
</feature>
<evidence type="ECO:0000256" key="1">
    <source>
        <dbReference type="ARBA" id="ARBA00022737"/>
    </source>
</evidence>
<feature type="compositionally biased region" description="Polar residues" evidence="3">
    <location>
        <begin position="298"/>
        <end position="322"/>
    </location>
</feature>
<feature type="compositionally biased region" description="Gly residues" evidence="3">
    <location>
        <begin position="156"/>
        <end position="173"/>
    </location>
</feature>
<feature type="compositionally biased region" description="Polar residues" evidence="3">
    <location>
        <begin position="1137"/>
        <end position="1148"/>
    </location>
</feature>
<accession>A0A0M9VPF9</accession>
<comment type="caution">
    <text evidence="5">The sequence shown here is derived from an EMBL/GenBank/DDBJ whole genome shotgun (WGS) entry which is preliminary data.</text>
</comment>
<feature type="region of interest" description="Disordered" evidence="3">
    <location>
        <begin position="569"/>
        <end position="749"/>
    </location>
</feature>
<feature type="compositionally biased region" description="Low complexity" evidence="3">
    <location>
        <begin position="1149"/>
        <end position="1165"/>
    </location>
</feature>
<dbReference type="EMBL" id="LGAV01000004">
    <property type="protein sequence ID" value="KOS14352.1"/>
    <property type="molecule type" value="Genomic_DNA"/>
</dbReference>
<dbReference type="STRING" id="77020.A0A0M9VPF9"/>
<dbReference type="Proteomes" id="UP000037751">
    <property type="component" value="Unassembled WGS sequence"/>
</dbReference>
<feature type="coiled-coil region" evidence="2">
    <location>
        <begin position="885"/>
        <end position="954"/>
    </location>
</feature>
<feature type="compositionally biased region" description="Polar residues" evidence="3">
    <location>
        <begin position="620"/>
        <end position="629"/>
    </location>
</feature>
<feature type="compositionally biased region" description="Low complexity" evidence="3">
    <location>
        <begin position="678"/>
        <end position="687"/>
    </location>
</feature>
<dbReference type="GO" id="GO:0005078">
    <property type="term" value="F:MAP-kinase scaffold activity"/>
    <property type="evidence" value="ECO:0007669"/>
    <property type="project" value="TreeGrafter"/>
</dbReference>
<dbReference type="OrthoDB" id="5588096at2759"/>